<dbReference type="AlphaFoldDB" id="A0AAV0MWM9"/>
<dbReference type="EMBL" id="CAMGYJ010000007">
    <property type="protein sequence ID" value="CAI0450613.1"/>
    <property type="molecule type" value="Genomic_DNA"/>
</dbReference>
<dbReference type="InterPro" id="IPR044257">
    <property type="entry name" value="TRM32-like"/>
</dbReference>
<evidence type="ECO:0000259" key="2">
    <source>
        <dbReference type="Pfam" id="PF14309"/>
    </source>
</evidence>
<protein>
    <recommendedName>
        <fullName evidence="2">DUF4378 domain-containing protein</fullName>
    </recommendedName>
</protein>
<sequence>FREKKRGLRSEIMGRKIDHQNHQPQFPGRHPGCMWGILHVLKYQRWRYIKKRLPHRRPSSTPQDDDHQHPIGFHGGEGGYHDNYGWKGSGETQTQSDNARVNQCPVGDEKTTKSNSSTKSSIRSRLKSLISDELYRKKDSQHRRSYTCPIGEQQQQHQHHHQQQQHVTFHPQAHVETEKPLPPLPPPAVDVTNHEDDDEIDTRDVRESKSSIPPREETRFDEDGFRSKEISNALDMAVMNKEFLATILQDRHSHLAPRSTARRNRYYKSMSFPSTSLDSASLKEPPQKQQGAGKSNEADRVAPRRQQRLESHLLDSRSYARSRSMSTITAENRADGISQLIKGRGGGSTRNKTAMRCLKDLKKKIRHVITMEAVLHRIPRGGGMSSASSSASASASAKQQSSSPTNKKEGGKENVVVMMSPRKSYEGDCCKYLLASKSENQRLKRTSSLCESLDKYCQLYDSTFNRGPQRVTVKQKTEDSSSSPSISLPVVEESGAKEDESTSPDDQTQALVEPGVEMTCDDNVVSSTLAPDELIVMEEEEEEGKGKEEEHRTPVCELSVEESNKDLVDEPMFVIEEDEASISEEEAISSPPTFSTFKDSEQILRNLIANKLNFLEDQRAKSIIDEIIVAEEEIDEKNEFQSKNSDREDHDEAVAFRVDPNEKQKFDYVKGILDISGFSRKELLGTWHSNDQPVDPAVFEEAGLDSNCYHHHLAMFDLINEVLMEIYAKSHTYCPKPLSWLSQIRPMPVGSHVLKEVWGNVKWSLSSLPDESEHLLDYLVGRDLGKSDGWMNLQFDCECVGLELEDWIFDDLLDELAFEDDPRGFAFR</sequence>
<evidence type="ECO:0000313" key="4">
    <source>
        <dbReference type="Proteomes" id="UP001154282"/>
    </source>
</evidence>
<organism evidence="3 4">
    <name type="scientific">Linum tenue</name>
    <dbReference type="NCBI Taxonomy" id="586396"/>
    <lineage>
        <taxon>Eukaryota</taxon>
        <taxon>Viridiplantae</taxon>
        <taxon>Streptophyta</taxon>
        <taxon>Embryophyta</taxon>
        <taxon>Tracheophyta</taxon>
        <taxon>Spermatophyta</taxon>
        <taxon>Magnoliopsida</taxon>
        <taxon>eudicotyledons</taxon>
        <taxon>Gunneridae</taxon>
        <taxon>Pentapetalae</taxon>
        <taxon>rosids</taxon>
        <taxon>fabids</taxon>
        <taxon>Malpighiales</taxon>
        <taxon>Linaceae</taxon>
        <taxon>Linum</taxon>
    </lineage>
</organism>
<feature type="compositionally biased region" description="Basic and acidic residues" evidence="1">
    <location>
        <begin position="296"/>
        <end position="315"/>
    </location>
</feature>
<comment type="caution">
    <text evidence="3">The sequence shown here is derived from an EMBL/GenBank/DDBJ whole genome shotgun (WGS) entry which is preliminary data.</text>
</comment>
<feature type="region of interest" description="Disordered" evidence="1">
    <location>
        <begin position="379"/>
        <end position="414"/>
    </location>
</feature>
<evidence type="ECO:0000313" key="3">
    <source>
        <dbReference type="EMBL" id="CAI0450613.1"/>
    </source>
</evidence>
<feature type="compositionally biased region" description="Polar residues" evidence="1">
    <location>
        <begin position="90"/>
        <end position="101"/>
    </location>
</feature>
<accession>A0AAV0MWM9</accession>
<gene>
    <name evidence="3" type="ORF">LITE_LOCUS30581</name>
</gene>
<feature type="region of interest" description="Disordered" evidence="1">
    <location>
        <begin position="1"/>
        <end position="25"/>
    </location>
</feature>
<reference evidence="3" key="1">
    <citation type="submission" date="2022-08" db="EMBL/GenBank/DDBJ databases">
        <authorList>
            <person name="Gutierrez-Valencia J."/>
        </authorList>
    </citation>
    <scope>NUCLEOTIDE SEQUENCE</scope>
</reference>
<feature type="compositionally biased region" description="Low complexity" evidence="1">
    <location>
        <begin position="480"/>
        <end position="493"/>
    </location>
</feature>
<dbReference type="Proteomes" id="UP001154282">
    <property type="component" value="Unassembled WGS sequence"/>
</dbReference>
<dbReference type="InterPro" id="IPR025486">
    <property type="entry name" value="DUF4378"/>
</dbReference>
<dbReference type="PANTHER" id="PTHR47071">
    <property type="entry name" value="PROTEIN TRM32"/>
    <property type="match status" value="1"/>
</dbReference>
<feature type="region of interest" description="Disordered" evidence="1">
    <location>
        <begin position="54"/>
        <end position="125"/>
    </location>
</feature>
<feature type="compositionally biased region" description="Polar residues" evidence="1">
    <location>
        <begin position="319"/>
        <end position="330"/>
    </location>
</feature>
<proteinExistence type="predicted"/>
<feature type="region of interest" description="Disordered" evidence="1">
    <location>
        <begin position="470"/>
        <end position="508"/>
    </location>
</feature>
<feature type="compositionally biased region" description="Low complexity" evidence="1">
    <location>
        <begin position="113"/>
        <end position="125"/>
    </location>
</feature>
<feature type="compositionally biased region" description="Basic and acidic residues" evidence="1">
    <location>
        <begin position="1"/>
        <end position="21"/>
    </location>
</feature>
<evidence type="ECO:0000256" key="1">
    <source>
        <dbReference type="SAM" id="MobiDB-lite"/>
    </source>
</evidence>
<feature type="compositionally biased region" description="Basic and acidic residues" evidence="1">
    <location>
        <begin position="202"/>
        <end position="222"/>
    </location>
</feature>
<feature type="compositionally biased region" description="Low complexity" evidence="1">
    <location>
        <begin position="385"/>
        <end position="403"/>
    </location>
</feature>
<name>A0AAV0MWM9_9ROSI</name>
<dbReference type="PANTHER" id="PTHR47071:SF9">
    <property type="entry name" value="TRM32-LIKE PROTEIN (DUF3741)"/>
    <property type="match status" value="1"/>
</dbReference>
<keyword evidence="4" id="KW-1185">Reference proteome</keyword>
<feature type="non-terminal residue" evidence="3">
    <location>
        <position position="1"/>
    </location>
</feature>
<feature type="region of interest" description="Disordered" evidence="1">
    <location>
        <begin position="150"/>
        <end position="222"/>
    </location>
</feature>
<feature type="domain" description="DUF4378" evidence="2">
    <location>
        <begin position="666"/>
        <end position="815"/>
    </location>
</feature>
<dbReference type="Pfam" id="PF14309">
    <property type="entry name" value="DUF4378"/>
    <property type="match status" value="1"/>
</dbReference>
<feature type="region of interest" description="Disordered" evidence="1">
    <location>
        <begin position="271"/>
        <end position="331"/>
    </location>
</feature>